<proteinExistence type="predicted"/>
<dbReference type="AlphaFoldDB" id="A0A0E2LQE3"/>
<evidence type="ECO:0000313" key="3">
    <source>
        <dbReference type="EMBL" id="ERJ65387.1"/>
    </source>
</evidence>
<dbReference type="GO" id="GO:0003677">
    <property type="term" value="F:DNA binding"/>
    <property type="evidence" value="ECO:0007669"/>
    <property type="project" value="UniProtKB-KW"/>
</dbReference>
<organism evidence="3 4">
    <name type="scientific">Porphyromonas gingivalis F0570</name>
    <dbReference type="NCBI Taxonomy" id="1227271"/>
    <lineage>
        <taxon>Bacteria</taxon>
        <taxon>Pseudomonadati</taxon>
        <taxon>Bacteroidota</taxon>
        <taxon>Bacteroidia</taxon>
        <taxon>Bacteroidales</taxon>
        <taxon>Porphyromonadaceae</taxon>
        <taxon>Porphyromonas</taxon>
    </lineage>
</organism>
<accession>A0A0E2LQE3</accession>
<keyword evidence="1 3" id="KW-0238">DNA-binding</keyword>
<dbReference type="SUPFAM" id="SSF47729">
    <property type="entry name" value="IHF-like DNA-binding proteins"/>
    <property type="match status" value="1"/>
</dbReference>
<dbReference type="Pfam" id="PF18291">
    <property type="entry name" value="HU-HIG"/>
    <property type="match status" value="1"/>
</dbReference>
<feature type="domain" description="HU" evidence="2">
    <location>
        <begin position="23"/>
        <end position="139"/>
    </location>
</feature>
<dbReference type="HOGENOM" id="CLU_112331_6_1_10"/>
<comment type="caution">
    <text evidence="3">The sequence shown here is derived from an EMBL/GenBank/DDBJ whole genome shotgun (WGS) entry which is preliminary data.</text>
</comment>
<protein>
    <submittedName>
        <fullName evidence="3">Putative DNA-binding protein</fullName>
    </submittedName>
</protein>
<dbReference type="EMBL" id="AWUW01000105">
    <property type="protein sequence ID" value="ERJ65387.1"/>
    <property type="molecule type" value="Genomic_DNA"/>
</dbReference>
<dbReference type="InterPro" id="IPR010992">
    <property type="entry name" value="IHF-like_DNA-bd_dom_sf"/>
</dbReference>
<name>A0A0E2LQE3_PORGN</name>
<dbReference type="Proteomes" id="UP000016630">
    <property type="component" value="Unassembled WGS sequence"/>
</dbReference>
<dbReference type="PATRIC" id="fig|1227271.3.peg.1253"/>
<evidence type="ECO:0000256" key="1">
    <source>
        <dbReference type="ARBA" id="ARBA00023125"/>
    </source>
</evidence>
<reference evidence="3 4" key="1">
    <citation type="submission" date="2013-06" db="EMBL/GenBank/DDBJ databases">
        <authorList>
            <person name="Weinstock G."/>
            <person name="Sodergren E."/>
            <person name="Lobos E.A."/>
            <person name="Fulton L."/>
            <person name="Fulton R."/>
            <person name="Courtney L."/>
            <person name="Fronick C."/>
            <person name="O'Laughlin M."/>
            <person name="Godfrey J."/>
            <person name="Wilson R.M."/>
            <person name="Miner T."/>
            <person name="Farmer C."/>
            <person name="Delehaunty K."/>
            <person name="Cordes M."/>
            <person name="Minx P."/>
            <person name="Tomlinson C."/>
            <person name="Chen J."/>
            <person name="Wollam A."/>
            <person name="Pepin K.H."/>
            <person name="Bhonagiri V."/>
            <person name="Zhang X."/>
            <person name="Warren W."/>
            <person name="Mitreva M."/>
            <person name="Mardis E.R."/>
            <person name="Wilson R.K."/>
        </authorList>
    </citation>
    <scope>NUCLEOTIDE SEQUENCE [LARGE SCALE GENOMIC DNA]</scope>
    <source>
        <strain evidence="3 4">F0570</strain>
    </source>
</reference>
<evidence type="ECO:0000259" key="2">
    <source>
        <dbReference type="Pfam" id="PF18291"/>
    </source>
</evidence>
<dbReference type="Gene3D" id="4.10.520.10">
    <property type="entry name" value="IHF-like DNA-binding proteins"/>
    <property type="match status" value="1"/>
</dbReference>
<dbReference type="NCBIfam" id="TIGR01201">
    <property type="entry name" value="HU_rel"/>
    <property type="match status" value="1"/>
</dbReference>
<dbReference type="InterPro" id="IPR005902">
    <property type="entry name" value="HU_DNA-bd_put"/>
</dbReference>
<gene>
    <name evidence="3" type="ORF">HMPREF1555_01428</name>
</gene>
<sequence>MEPDEPVRRLFGSFHGSKTEQMIQYTVKERRMKVGKHAGKTMYYAEAQKSKVIDFEEVIRDVAEMSSLTTGDVRNAVDRLAYYLKRELAEGNTVRLGQIGTFRLYAPGRFMEHPEEVNATTIKGAKIQFIQNRHLREASSLIKVAVDNPYLTKKKDLTATGTESAEGDGSSGL</sequence>
<evidence type="ECO:0000313" key="4">
    <source>
        <dbReference type="Proteomes" id="UP000016630"/>
    </source>
</evidence>
<dbReference type="InterPro" id="IPR041607">
    <property type="entry name" value="HU-HIG"/>
</dbReference>